<keyword evidence="1" id="KW-1133">Transmembrane helix</keyword>
<evidence type="ECO:0000313" key="2">
    <source>
        <dbReference type="EMBL" id="JAE21755.1"/>
    </source>
</evidence>
<evidence type="ECO:0000256" key="1">
    <source>
        <dbReference type="SAM" id="Phobius"/>
    </source>
</evidence>
<proteinExistence type="predicted"/>
<organism evidence="2">
    <name type="scientific">Arundo donax</name>
    <name type="common">Giant reed</name>
    <name type="synonym">Donax arundinaceus</name>
    <dbReference type="NCBI Taxonomy" id="35708"/>
    <lineage>
        <taxon>Eukaryota</taxon>
        <taxon>Viridiplantae</taxon>
        <taxon>Streptophyta</taxon>
        <taxon>Embryophyta</taxon>
        <taxon>Tracheophyta</taxon>
        <taxon>Spermatophyta</taxon>
        <taxon>Magnoliopsida</taxon>
        <taxon>Liliopsida</taxon>
        <taxon>Poales</taxon>
        <taxon>Poaceae</taxon>
        <taxon>PACMAD clade</taxon>
        <taxon>Arundinoideae</taxon>
        <taxon>Arundineae</taxon>
        <taxon>Arundo</taxon>
    </lineage>
</organism>
<reference evidence="2" key="2">
    <citation type="journal article" date="2015" name="Data Brief">
        <title>Shoot transcriptome of the giant reed, Arundo donax.</title>
        <authorList>
            <person name="Barrero R.A."/>
            <person name="Guerrero F.D."/>
            <person name="Moolhuijzen P."/>
            <person name="Goolsby J.A."/>
            <person name="Tidwell J."/>
            <person name="Bellgard S.E."/>
            <person name="Bellgard M.I."/>
        </authorList>
    </citation>
    <scope>NUCLEOTIDE SEQUENCE</scope>
    <source>
        <tissue evidence="2">Shoot tissue taken approximately 20 cm above the soil surface</tissue>
    </source>
</reference>
<keyword evidence="1" id="KW-0812">Transmembrane</keyword>
<keyword evidence="1" id="KW-0472">Membrane</keyword>
<protein>
    <submittedName>
        <fullName evidence="2">Uncharacterized protein</fullName>
    </submittedName>
</protein>
<dbReference type="EMBL" id="GBRH01176141">
    <property type="protein sequence ID" value="JAE21755.1"/>
    <property type="molecule type" value="Transcribed_RNA"/>
</dbReference>
<sequence length="72" mass="8744">MQSLQTVQLQYRSYYSETDFCYLLSCLWIAYQLWQALMEDNHLMKNLNCLLPFALYWISDLYNFCFHLQLGS</sequence>
<accession>A0A0A9G9I2</accession>
<name>A0A0A9G9I2_ARUDO</name>
<dbReference type="AlphaFoldDB" id="A0A0A9G9I2"/>
<feature type="transmembrane region" description="Helical" evidence="1">
    <location>
        <begin position="20"/>
        <end position="38"/>
    </location>
</feature>
<reference evidence="2" key="1">
    <citation type="submission" date="2014-09" db="EMBL/GenBank/DDBJ databases">
        <authorList>
            <person name="Magalhaes I.L.F."/>
            <person name="Oliveira U."/>
            <person name="Santos F.R."/>
            <person name="Vidigal T.H.D.A."/>
            <person name="Brescovit A.D."/>
            <person name="Santos A.J."/>
        </authorList>
    </citation>
    <scope>NUCLEOTIDE SEQUENCE</scope>
    <source>
        <tissue evidence="2">Shoot tissue taken approximately 20 cm above the soil surface</tissue>
    </source>
</reference>